<dbReference type="OrthoDB" id="3334187at2759"/>
<proteinExistence type="predicted"/>
<organism evidence="2 3">
    <name type="scientific">Malassezia vespertilionis</name>
    <dbReference type="NCBI Taxonomy" id="2020962"/>
    <lineage>
        <taxon>Eukaryota</taxon>
        <taxon>Fungi</taxon>
        <taxon>Dikarya</taxon>
        <taxon>Basidiomycota</taxon>
        <taxon>Ustilaginomycotina</taxon>
        <taxon>Malasseziomycetes</taxon>
        <taxon>Malasseziales</taxon>
        <taxon>Malasseziaceae</taxon>
        <taxon>Malassezia</taxon>
    </lineage>
</organism>
<keyword evidence="3" id="KW-1185">Reference proteome</keyword>
<reference evidence="2 3" key="1">
    <citation type="submission" date="2017-10" db="EMBL/GenBank/DDBJ databases">
        <title>A novel species of cold-tolerant Malassezia isolated from bats.</title>
        <authorList>
            <person name="Lorch J.M."/>
            <person name="Palmer J.M."/>
            <person name="Vanderwolf K.J."/>
            <person name="Schmidt K.Z."/>
            <person name="Verant M.L."/>
            <person name="Weller T.J."/>
            <person name="Blehert D.S."/>
        </authorList>
    </citation>
    <scope>NUCLEOTIDE SEQUENCE [LARGE SCALE GENOMIC DNA]</scope>
    <source>
        <strain evidence="2 3">NWHC:44797-103</strain>
    </source>
</reference>
<dbReference type="EMBL" id="KZ454990">
    <property type="protein sequence ID" value="PKI83999.1"/>
    <property type="molecule type" value="Genomic_DNA"/>
</dbReference>
<sequence length="221" mass="24505">MFVTRAFVAIAAVVGFSQAGWITYQNENKKDENLPCVGKIWGNDNHLISQFDCNSFDWNGTMCRMKCFPISSTTCVGFPTEDEMKKGRGAGIWYSEHGSPDGCVYLGSTFGGNYDDRIGPNTTGCGYLDWPEQRNFGPVKSKPNGEEVTKGCWKTDMKPDSKYSTESFHYYDGARPLSDASCKSGFAKSCGPNEDPLCHFAPTLNQLECKKAKIPHNPENE</sequence>
<protein>
    <recommendedName>
        <fullName evidence="4">Secreted protein</fullName>
    </recommendedName>
</protein>
<dbReference type="Proteomes" id="UP000232875">
    <property type="component" value="Unassembled WGS sequence"/>
</dbReference>
<keyword evidence="1" id="KW-0732">Signal</keyword>
<feature type="chain" id="PRO_5014813207" description="Secreted protein" evidence="1">
    <location>
        <begin position="20"/>
        <end position="221"/>
    </location>
</feature>
<evidence type="ECO:0000313" key="3">
    <source>
        <dbReference type="Proteomes" id="UP000232875"/>
    </source>
</evidence>
<accession>A0A2N1JBS6</accession>
<evidence type="ECO:0008006" key="4">
    <source>
        <dbReference type="Google" id="ProtNLM"/>
    </source>
</evidence>
<gene>
    <name evidence="2" type="ORF">MVES_002296</name>
</gene>
<feature type="signal peptide" evidence="1">
    <location>
        <begin position="1"/>
        <end position="19"/>
    </location>
</feature>
<name>A0A2N1JBS6_9BASI</name>
<evidence type="ECO:0000256" key="1">
    <source>
        <dbReference type="SAM" id="SignalP"/>
    </source>
</evidence>
<evidence type="ECO:0000313" key="2">
    <source>
        <dbReference type="EMBL" id="PKI83999.1"/>
    </source>
</evidence>
<dbReference type="AlphaFoldDB" id="A0A2N1JBS6"/>